<evidence type="ECO:0000313" key="1">
    <source>
        <dbReference type="EMBL" id="GGV95241.1"/>
    </source>
</evidence>
<comment type="caution">
    <text evidence="1">The sequence shown here is derived from an EMBL/GenBank/DDBJ whole genome shotgun (WGS) entry which is preliminary data.</text>
</comment>
<sequence length="99" mass="10798">MQEPTLESVRRRDRQFRRRLRGCIRDDVHRGEFRSDDPYAATMQILVVIDGPGAHAGTGTGSHPEVVTRMAVSPAERELGLENGTLTRRAAALGVSGAS</sequence>
<proteinExistence type="predicted"/>
<dbReference type="Gene3D" id="1.10.357.10">
    <property type="entry name" value="Tetracycline Repressor, domain 2"/>
    <property type="match status" value="1"/>
</dbReference>
<dbReference type="SUPFAM" id="SSF48498">
    <property type="entry name" value="Tetracyclin repressor-like, C-terminal domain"/>
    <property type="match status" value="1"/>
</dbReference>
<accession>A0ABQ2W9D4</accession>
<protein>
    <submittedName>
        <fullName evidence="1">Uncharacterized protein</fullName>
    </submittedName>
</protein>
<dbReference type="Proteomes" id="UP000660675">
    <property type="component" value="Unassembled WGS sequence"/>
</dbReference>
<dbReference type="EMBL" id="BMTF01000031">
    <property type="protein sequence ID" value="GGV95241.1"/>
    <property type="molecule type" value="Genomic_DNA"/>
</dbReference>
<gene>
    <name evidence="1" type="ORF">GCM10015535_62240</name>
</gene>
<dbReference type="InterPro" id="IPR036271">
    <property type="entry name" value="Tet_transcr_reg_TetR-rel_C_sf"/>
</dbReference>
<reference evidence="2" key="1">
    <citation type="journal article" date="2019" name="Int. J. Syst. Evol. Microbiol.">
        <title>The Global Catalogue of Microorganisms (GCM) 10K type strain sequencing project: providing services to taxonomists for standard genome sequencing and annotation.</title>
        <authorList>
            <consortium name="The Broad Institute Genomics Platform"/>
            <consortium name="The Broad Institute Genome Sequencing Center for Infectious Disease"/>
            <person name="Wu L."/>
            <person name="Ma J."/>
        </authorList>
    </citation>
    <scope>NUCLEOTIDE SEQUENCE [LARGE SCALE GENOMIC DNA]</scope>
    <source>
        <strain evidence="2">JCM 4376</strain>
    </source>
</reference>
<organism evidence="1 2">
    <name type="scientific">Streptomyces gelaticus</name>
    <dbReference type="NCBI Taxonomy" id="285446"/>
    <lineage>
        <taxon>Bacteria</taxon>
        <taxon>Bacillati</taxon>
        <taxon>Actinomycetota</taxon>
        <taxon>Actinomycetes</taxon>
        <taxon>Kitasatosporales</taxon>
        <taxon>Streptomycetaceae</taxon>
        <taxon>Streptomyces</taxon>
    </lineage>
</organism>
<evidence type="ECO:0000313" key="2">
    <source>
        <dbReference type="Proteomes" id="UP000660675"/>
    </source>
</evidence>
<keyword evidence="2" id="KW-1185">Reference proteome</keyword>
<name>A0ABQ2W9D4_9ACTN</name>